<dbReference type="PANTHER" id="PTHR33969">
    <property type="entry name" value="SEGREGATION AND CONDENSATION PROTEIN A"/>
    <property type="match status" value="1"/>
</dbReference>
<proteinExistence type="predicted"/>
<evidence type="ECO:0000256" key="1">
    <source>
        <dbReference type="ARBA" id="ARBA00022829"/>
    </source>
</evidence>
<dbReference type="InterPro" id="IPR003768">
    <property type="entry name" value="ScpA"/>
</dbReference>
<dbReference type="GeneID" id="301682693"/>
<evidence type="ECO:0000256" key="2">
    <source>
        <dbReference type="ARBA" id="ARBA00044777"/>
    </source>
</evidence>
<evidence type="ECO:0000313" key="3">
    <source>
        <dbReference type="EMBL" id="GCE93783.1"/>
    </source>
</evidence>
<accession>A0A5M3T247</accession>
<dbReference type="EMBL" id="BIMW01000078">
    <property type="protein sequence ID" value="GCE93783.1"/>
    <property type="molecule type" value="Genomic_DNA"/>
</dbReference>
<dbReference type="PANTHER" id="PTHR33969:SF2">
    <property type="entry name" value="SEGREGATION AND CONDENSATION PROTEIN A"/>
    <property type="match status" value="1"/>
</dbReference>
<evidence type="ECO:0000313" key="4">
    <source>
        <dbReference type="Proteomes" id="UP000326169"/>
    </source>
</evidence>
<dbReference type="InterPro" id="IPR023093">
    <property type="entry name" value="ScpA-like_C"/>
</dbReference>
<dbReference type="Proteomes" id="UP000326169">
    <property type="component" value="Unassembled WGS sequence"/>
</dbReference>
<dbReference type="RefSeq" id="WP_014274023.1">
    <property type="nucleotide sequence ID" value="NZ_BIMW01000078.1"/>
</dbReference>
<keyword evidence="1" id="KW-0159">Chromosome partition</keyword>
<dbReference type="Pfam" id="PF02616">
    <property type="entry name" value="SMC_ScpA"/>
    <property type="match status" value="1"/>
</dbReference>
<gene>
    <name evidence="3" type="ORF">NIES46_18350</name>
</gene>
<dbReference type="Gene3D" id="1.10.10.580">
    <property type="entry name" value="Structural maintenance of chromosome 1. Chain E"/>
    <property type="match status" value="1"/>
</dbReference>
<dbReference type="Gene3D" id="6.10.250.2410">
    <property type="match status" value="1"/>
</dbReference>
<sequence length="298" mass="33317">MTSDTPQDALASLSEGIALLIDLAKQGEIDPWDVRVIEVIDRYLSQLTPGVDSVSNNQFVELSQSGQAFLYASMLVLLKADSLMDSDEPGDDDAMITGELEFLGSESETEWLRPQNLERQLRRRAVAKVPQKRQVTLQELIDQLQLMAATIAQHQSRPRPRRHVSVNKNKAAKAIAELAHQENLVEMAGKLDELLRAEGVDLQGDWLELEQLLVLWSNLIGKQKTHIPNPIESTNLLPESAANTPPVSHSKHDRVGVFWALLLLSAQSKVELSQDEFYQDIKVRTLNISPQPELNNIP</sequence>
<keyword evidence="4" id="KW-1185">Reference proteome</keyword>
<comment type="caution">
    <text evidence="3">The sequence shown here is derived from an EMBL/GenBank/DDBJ whole genome shotgun (WGS) entry which is preliminary data.</text>
</comment>
<protein>
    <recommendedName>
        <fullName evidence="2">Segregation and condensation protein A</fullName>
    </recommendedName>
</protein>
<organism evidence="3 4">
    <name type="scientific">Limnospira platensis NIES-46</name>
    <dbReference type="NCBI Taxonomy" id="1236695"/>
    <lineage>
        <taxon>Bacteria</taxon>
        <taxon>Bacillati</taxon>
        <taxon>Cyanobacteriota</taxon>
        <taxon>Cyanophyceae</taxon>
        <taxon>Oscillatoriophycideae</taxon>
        <taxon>Oscillatoriales</taxon>
        <taxon>Sirenicapillariaceae</taxon>
        <taxon>Limnospira</taxon>
    </lineage>
</organism>
<reference evidence="3 4" key="1">
    <citation type="journal article" date="2019" name="J Genomics">
        <title>The Draft Genome of a Hydrogen-producing Cyanobacterium, Arthrospira platensis NIES-46.</title>
        <authorList>
            <person name="Suzuki S."/>
            <person name="Yamaguchi H."/>
            <person name="Kawachi M."/>
        </authorList>
    </citation>
    <scope>NUCLEOTIDE SEQUENCE [LARGE SCALE GENOMIC DNA]</scope>
    <source>
        <strain evidence="3 4">NIES-46</strain>
    </source>
</reference>
<name>A0A5M3T247_LIMPL</name>